<proteinExistence type="predicted"/>
<name>A0A7G2CPI5_9TRYP</name>
<feature type="compositionally biased region" description="Low complexity" evidence="1">
    <location>
        <begin position="242"/>
        <end position="255"/>
    </location>
</feature>
<feature type="region of interest" description="Disordered" evidence="1">
    <location>
        <begin position="138"/>
        <end position="183"/>
    </location>
</feature>
<sequence length="753" mass="83215">MGDYFYGMGLLPEDDSPVAYTDRTPSQRETPLVNHISVSDPRHTRRQSTEQPYSSPMRCSSGHIEIKPPKYNSFPQTSRLSNSPAVTSPLTTLKSPAFAERRKSDERKDTKGKKPTTSNNFYNYDFGFDALGIPTEQFRDHRSGSAGDQKLPPLSKAESGHRLASASDADNRKRDVHLPPISLSKKEANLSRMDSLGTRTITSTILARQLPMAGELASSGSFDRVDDASSIRPLKNPLYGYSDPSSSSSVSSGTDSSDEDAEEIPLVTSMTQIIPKSPKKLMNLLARYSCYGINPPSADSPQDDFVRDLFSSRYNTKYDVHSEWSNSLSSVGISAVSSPDFKQLGDVAPGVTGWIGPPPRGSMEHIMEHAGGDQFAREADMDTWETVDGLVVIDHDGKQPSSSAAVTNDNRRILVAGGLGGGTGYDTDECVFRQKGCTALPSALLSESRKRFCRNGESVFTVYVDRSEAGKRTNMPVTPVRNIGCSVVKECLQYNAEFKEITSDLKLSLIYYIEGGEYIDLISRSTKDTEIRQLDVAQSPIFGPCVDNCQWLLLETIDDFSELLNRCEEPVDPKLSGILVAQFLFQSFLPPPEGSRHKIGDVVMSSFSLACTSSPKTLTPILEQRPGSQWRLFKYALCKGPCIVLSCINICENDQDAADSLRILQKMKSIPHPRPRRGSVADYITRQREEVANLEWRKGFGKTENKTMDVALNKAKASIEDAVTFIKDPLNVHIPLYVDAKRRGSSFFLGRRQ</sequence>
<dbReference type="PANTHER" id="PTHR35615">
    <property type="entry name" value="PRESENT IN THE OUTER MITOCHONDRIAL MEMBRANE PROTEOME 22-RELATED"/>
    <property type="match status" value="1"/>
</dbReference>
<dbReference type="EMBL" id="LR877165">
    <property type="protein sequence ID" value="CAD2221415.1"/>
    <property type="molecule type" value="Genomic_DNA"/>
</dbReference>
<reference evidence="2 3" key="1">
    <citation type="submission" date="2020-08" db="EMBL/GenBank/DDBJ databases">
        <authorList>
            <person name="Newling K."/>
            <person name="Davey J."/>
            <person name="Forrester S."/>
        </authorList>
    </citation>
    <scope>NUCLEOTIDE SEQUENCE [LARGE SCALE GENOMIC DNA]</scope>
    <source>
        <strain evidence="3">Crithidia deanei Carvalho (ATCC PRA-265)</strain>
    </source>
</reference>
<evidence type="ECO:0000313" key="3">
    <source>
        <dbReference type="Proteomes" id="UP000515908"/>
    </source>
</evidence>
<accession>A0A7G2CPI5</accession>
<feature type="compositionally biased region" description="Basic and acidic residues" evidence="1">
    <location>
        <begin position="99"/>
        <end position="109"/>
    </location>
</feature>
<dbReference type="PANTHER" id="PTHR35615:SF2">
    <property type="entry name" value="PROTEIN KINASE DOMAIN-CONTAINING PROTEIN"/>
    <property type="match status" value="1"/>
</dbReference>
<organism evidence="2 3">
    <name type="scientific">Angomonas deanei</name>
    <dbReference type="NCBI Taxonomy" id="59799"/>
    <lineage>
        <taxon>Eukaryota</taxon>
        <taxon>Discoba</taxon>
        <taxon>Euglenozoa</taxon>
        <taxon>Kinetoplastea</taxon>
        <taxon>Metakinetoplastina</taxon>
        <taxon>Trypanosomatida</taxon>
        <taxon>Trypanosomatidae</taxon>
        <taxon>Strigomonadinae</taxon>
        <taxon>Angomonas</taxon>
    </lineage>
</organism>
<dbReference type="AlphaFoldDB" id="A0A7G2CPI5"/>
<feature type="region of interest" description="Disordered" evidence="1">
    <location>
        <begin position="234"/>
        <end position="263"/>
    </location>
</feature>
<evidence type="ECO:0000256" key="1">
    <source>
        <dbReference type="SAM" id="MobiDB-lite"/>
    </source>
</evidence>
<feature type="compositionally biased region" description="Polar residues" evidence="1">
    <location>
        <begin position="73"/>
        <end position="94"/>
    </location>
</feature>
<evidence type="ECO:0000313" key="2">
    <source>
        <dbReference type="EMBL" id="CAD2221415.1"/>
    </source>
</evidence>
<protein>
    <submittedName>
        <fullName evidence="2">Uncharacterized protein</fullName>
    </submittedName>
</protein>
<dbReference type="OrthoDB" id="265787at2759"/>
<keyword evidence="3" id="KW-1185">Reference proteome</keyword>
<feature type="compositionally biased region" description="Polar residues" evidence="1">
    <location>
        <begin position="49"/>
        <end position="58"/>
    </location>
</feature>
<dbReference type="Proteomes" id="UP000515908">
    <property type="component" value="Chromosome 21"/>
</dbReference>
<gene>
    <name evidence="2" type="ORF">ADEAN_000894700</name>
</gene>
<dbReference type="VEuPathDB" id="TriTrypDB:ADEAN_000894700"/>
<feature type="region of interest" description="Disordered" evidence="1">
    <location>
        <begin position="1"/>
        <end position="119"/>
    </location>
</feature>